<evidence type="ECO:0000256" key="1">
    <source>
        <dbReference type="SAM" id="SignalP"/>
    </source>
</evidence>
<feature type="signal peptide" evidence="1">
    <location>
        <begin position="1"/>
        <end position="26"/>
    </location>
</feature>
<proteinExistence type="predicted"/>
<comment type="caution">
    <text evidence="2">The sequence shown here is derived from an EMBL/GenBank/DDBJ whole genome shotgun (WGS) entry which is preliminary data.</text>
</comment>
<evidence type="ECO:0000313" key="2">
    <source>
        <dbReference type="EMBL" id="GHC59374.1"/>
    </source>
</evidence>
<protein>
    <submittedName>
        <fullName evidence="2">Uncharacterized protein</fullName>
    </submittedName>
</protein>
<keyword evidence="1" id="KW-0732">Signal</keyword>
<gene>
    <name evidence="2" type="ORF">GCM10010507_40460</name>
</gene>
<organism evidence="2 3">
    <name type="scientific">Streptomyces cinnamoneus</name>
    <name type="common">Streptoverticillium cinnamoneum</name>
    <dbReference type="NCBI Taxonomy" id="53446"/>
    <lineage>
        <taxon>Bacteria</taxon>
        <taxon>Bacillati</taxon>
        <taxon>Actinomycetota</taxon>
        <taxon>Actinomycetes</taxon>
        <taxon>Kitasatosporales</taxon>
        <taxon>Streptomycetaceae</taxon>
        <taxon>Streptomyces</taxon>
        <taxon>Streptomyces cinnamoneus group</taxon>
    </lineage>
</organism>
<feature type="chain" id="PRO_5037862789" evidence="1">
    <location>
        <begin position="27"/>
        <end position="88"/>
    </location>
</feature>
<evidence type="ECO:0000313" key="3">
    <source>
        <dbReference type="Proteomes" id="UP000646244"/>
    </source>
</evidence>
<dbReference type="RefSeq" id="WP_190111248.1">
    <property type="nucleotide sequence ID" value="NZ_BMVB01000013.1"/>
</dbReference>
<reference evidence="2" key="2">
    <citation type="submission" date="2020-09" db="EMBL/GenBank/DDBJ databases">
        <authorList>
            <person name="Sun Q."/>
            <person name="Ohkuma M."/>
        </authorList>
    </citation>
    <scope>NUCLEOTIDE SEQUENCE</scope>
    <source>
        <strain evidence="2">JCM 4633</strain>
    </source>
</reference>
<dbReference type="EMBL" id="BMVB01000013">
    <property type="protein sequence ID" value="GHC59374.1"/>
    <property type="molecule type" value="Genomic_DNA"/>
</dbReference>
<accession>A0A918TSM9</accession>
<reference evidence="2" key="1">
    <citation type="journal article" date="2014" name="Int. J. Syst. Evol. Microbiol.">
        <title>Complete genome sequence of Corynebacterium casei LMG S-19264T (=DSM 44701T), isolated from a smear-ripened cheese.</title>
        <authorList>
            <consortium name="US DOE Joint Genome Institute (JGI-PGF)"/>
            <person name="Walter F."/>
            <person name="Albersmeier A."/>
            <person name="Kalinowski J."/>
            <person name="Ruckert C."/>
        </authorList>
    </citation>
    <scope>NUCLEOTIDE SEQUENCE</scope>
    <source>
        <strain evidence="2">JCM 4633</strain>
    </source>
</reference>
<sequence>MRIRNVLPVVLLAASGLFVGAGNASAAGGYPGFQCFKTQDRTQYCSDAKVKNHATGDAWIKTCPADVLSAVSGKPYILEKRPAAAKSC</sequence>
<name>A0A918TSM9_STRCJ</name>
<dbReference type="Proteomes" id="UP000646244">
    <property type="component" value="Unassembled WGS sequence"/>
</dbReference>
<dbReference type="AlphaFoldDB" id="A0A918TSM9"/>